<sequence>MSSLIKNIIKYSLTLALAVALVFYVLSTVNVTEMINKVKQAKLSWVILGVSINLLSHFSRARRWNLLLEPMGYKPKTSRTFVAVMVGYFANLFLPRMGEISRCAVLKRTDHVPIDKAFGTVVAERAFDFICLIVLIGLSLILEFNRLTTFFSEKVFNKTTPTAEAGLISNPFLWGSGILGLCAIFFVIFLEKIKNLIIYQKILSFIKGVLEGIFSIRNLKRKNEFIFHTIFIWLCYYFMTYLVFFSLEATSSLSPAAGLVLLVVGGLGMSAPVQGGFGAFHEFVSSALEGFYNLSKLDGLAFAVVIHTSQTLAVIIVGGAAVIAALFLSRKTQIDDLR</sequence>
<evidence type="ECO:0000313" key="7">
    <source>
        <dbReference type="EMBL" id="GAL84801.1"/>
    </source>
</evidence>
<accession>A0A098LD18</accession>
<dbReference type="NCBIfam" id="TIGR00374">
    <property type="entry name" value="flippase-like domain"/>
    <property type="match status" value="1"/>
</dbReference>
<dbReference type="InterPro" id="IPR022791">
    <property type="entry name" value="L-PG_synthase/AglD"/>
</dbReference>
<dbReference type="PANTHER" id="PTHR39087:SF2">
    <property type="entry name" value="UPF0104 MEMBRANE PROTEIN MJ1595"/>
    <property type="match status" value="1"/>
</dbReference>
<keyword evidence="8" id="KW-1185">Reference proteome</keyword>
<evidence type="ECO:0000256" key="3">
    <source>
        <dbReference type="ARBA" id="ARBA00022692"/>
    </source>
</evidence>
<protein>
    <submittedName>
        <fullName evidence="7">Integral membrane protein</fullName>
    </submittedName>
</protein>
<feature type="transmembrane region" description="Helical" evidence="6">
    <location>
        <begin position="80"/>
        <end position="98"/>
    </location>
</feature>
<reference evidence="7 8" key="1">
    <citation type="submission" date="2014-09" db="EMBL/GenBank/DDBJ databases">
        <title>Sporocytophaga myxococcoides PG-01 genome sequencing.</title>
        <authorList>
            <person name="Liu L."/>
            <person name="Gao P.J."/>
            <person name="Chen G.J."/>
            <person name="Wang L.S."/>
        </authorList>
    </citation>
    <scope>NUCLEOTIDE SEQUENCE [LARGE SCALE GENOMIC DNA]</scope>
    <source>
        <strain evidence="7 8">PG-01</strain>
    </source>
</reference>
<keyword evidence="3 6" id="KW-0812">Transmembrane</keyword>
<evidence type="ECO:0000256" key="6">
    <source>
        <dbReference type="SAM" id="Phobius"/>
    </source>
</evidence>
<gene>
    <name evidence="7" type="ORF">MYP_2029</name>
</gene>
<dbReference type="STRING" id="153721.MYP_2029"/>
<keyword evidence="4 6" id="KW-1133">Transmembrane helix</keyword>
<feature type="transmembrane region" description="Helical" evidence="6">
    <location>
        <begin position="300"/>
        <end position="328"/>
    </location>
</feature>
<dbReference type="eggNOG" id="COG0392">
    <property type="taxonomic scope" value="Bacteria"/>
</dbReference>
<name>A0A098LD18_9BACT</name>
<dbReference type="RefSeq" id="WP_045462196.1">
    <property type="nucleotide sequence ID" value="NZ_BBLT01000003.1"/>
</dbReference>
<feature type="transmembrane region" description="Helical" evidence="6">
    <location>
        <begin position="12"/>
        <end position="31"/>
    </location>
</feature>
<evidence type="ECO:0000256" key="1">
    <source>
        <dbReference type="ARBA" id="ARBA00004651"/>
    </source>
</evidence>
<comment type="subcellular location">
    <subcellularLocation>
        <location evidence="1">Cell membrane</location>
        <topology evidence="1">Multi-pass membrane protein</topology>
    </subcellularLocation>
</comment>
<organism evidence="7 8">
    <name type="scientific">Sporocytophaga myxococcoides</name>
    <dbReference type="NCBI Taxonomy" id="153721"/>
    <lineage>
        <taxon>Bacteria</taxon>
        <taxon>Pseudomonadati</taxon>
        <taxon>Bacteroidota</taxon>
        <taxon>Cytophagia</taxon>
        <taxon>Cytophagales</taxon>
        <taxon>Cytophagaceae</taxon>
        <taxon>Sporocytophaga</taxon>
    </lineage>
</organism>
<comment type="caution">
    <text evidence="7">The sequence shown here is derived from an EMBL/GenBank/DDBJ whole genome shotgun (WGS) entry which is preliminary data.</text>
</comment>
<keyword evidence="2" id="KW-1003">Cell membrane</keyword>
<proteinExistence type="predicted"/>
<keyword evidence="5 6" id="KW-0472">Membrane</keyword>
<dbReference type="Proteomes" id="UP000030185">
    <property type="component" value="Unassembled WGS sequence"/>
</dbReference>
<evidence type="ECO:0000313" key="8">
    <source>
        <dbReference type="Proteomes" id="UP000030185"/>
    </source>
</evidence>
<dbReference type="PANTHER" id="PTHR39087">
    <property type="entry name" value="UPF0104 MEMBRANE PROTEIN MJ1595"/>
    <property type="match status" value="1"/>
</dbReference>
<dbReference type="OrthoDB" id="9812094at2"/>
<dbReference type="EMBL" id="BBLT01000003">
    <property type="protein sequence ID" value="GAL84801.1"/>
    <property type="molecule type" value="Genomic_DNA"/>
</dbReference>
<dbReference type="Pfam" id="PF03706">
    <property type="entry name" value="LPG_synthase_TM"/>
    <property type="match status" value="1"/>
</dbReference>
<evidence type="ECO:0000256" key="2">
    <source>
        <dbReference type="ARBA" id="ARBA00022475"/>
    </source>
</evidence>
<feature type="transmembrane region" description="Helical" evidence="6">
    <location>
        <begin position="126"/>
        <end position="144"/>
    </location>
</feature>
<feature type="transmembrane region" description="Helical" evidence="6">
    <location>
        <begin position="225"/>
        <end position="247"/>
    </location>
</feature>
<feature type="transmembrane region" description="Helical" evidence="6">
    <location>
        <begin position="172"/>
        <end position="190"/>
    </location>
</feature>
<dbReference type="GO" id="GO:0005886">
    <property type="term" value="C:plasma membrane"/>
    <property type="evidence" value="ECO:0007669"/>
    <property type="project" value="UniProtKB-SubCell"/>
</dbReference>
<dbReference type="AlphaFoldDB" id="A0A098LD18"/>
<evidence type="ECO:0000256" key="4">
    <source>
        <dbReference type="ARBA" id="ARBA00022989"/>
    </source>
</evidence>
<evidence type="ECO:0000256" key="5">
    <source>
        <dbReference type="ARBA" id="ARBA00023136"/>
    </source>
</evidence>